<feature type="signal peptide" evidence="1">
    <location>
        <begin position="1"/>
        <end position="30"/>
    </location>
</feature>
<protein>
    <recommendedName>
        <fullName evidence="4">Secreted protein</fullName>
    </recommendedName>
</protein>
<accession>Q0BVS6</accession>
<dbReference type="AlphaFoldDB" id="Q0BVS6"/>
<keyword evidence="1" id="KW-0732">Signal</keyword>
<dbReference type="KEGG" id="gbe:GbCGDNIH1_0178"/>
<reference evidence="2 3" key="1">
    <citation type="journal article" date="2007" name="J. Bacteriol.">
        <title>Genome sequence analysis of the emerging human pathogenic acetic acid bacterium Granulibacter bethesdensis.</title>
        <authorList>
            <person name="Greenberg D.E."/>
            <person name="Porcella S.F."/>
            <person name="Zelazny A.M."/>
            <person name="Virtaneva K."/>
            <person name="Sturdevant D.E."/>
            <person name="Kupko J.J.III."/>
            <person name="Barbian K.D."/>
            <person name="Babar A."/>
            <person name="Dorward D.W."/>
            <person name="Holland S.M."/>
        </authorList>
    </citation>
    <scope>NUCLEOTIDE SEQUENCE [LARGE SCALE GENOMIC DNA]</scope>
    <source>
        <strain evidence="3">ATCC BAA-1260 / CGDNIH1</strain>
    </source>
</reference>
<sequence length="65" mass="7166">MRHINARMSFRFMKILSAAFLMSAPAAAFAAPWTTAPVSVGQGFQDQPLLIATQYPLPIIPGYKR</sequence>
<evidence type="ECO:0000313" key="3">
    <source>
        <dbReference type="Proteomes" id="UP000001963"/>
    </source>
</evidence>
<name>Q0BVS6_GRABC</name>
<dbReference type="HOGENOM" id="CLU_2843690_0_0_5"/>
<proteinExistence type="predicted"/>
<evidence type="ECO:0000313" key="2">
    <source>
        <dbReference type="EMBL" id="ABI61076.1"/>
    </source>
</evidence>
<organism evidence="2 3">
    <name type="scientific">Granulibacter bethesdensis (strain ATCC BAA-1260 / CGDNIH1)</name>
    <dbReference type="NCBI Taxonomy" id="391165"/>
    <lineage>
        <taxon>Bacteria</taxon>
        <taxon>Pseudomonadati</taxon>
        <taxon>Pseudomonadota</taxon>
        <taxon>Alphaproteobacteria</taxon>
        <taxon>Acetobacterales</taxon>
        <taxon>Acetobacteraceae</taxon>
        <taxon>Granulibacter</taxon>
    </lineage>
</organism>
<feature type="chain" id="PRO_5004169353" description="Secreted protein" evidence="1">
    <location>
        <begin position="31"/>
        <end position="65"/>
    </location>
</feature>
<dbReference type="STRING" id="391165.GbCGDNIH1_0178"/>
<dbReference type="Proteomes" id="UP000001963">
    <property type="component" value="Chromosome"/>
</dbReference>
<keyword evidence="3" id="KW-1185">Reference proteome</keyword>
<evidence type="ECO:0008006" key="4">
    <source>
        <dbReference type="Google" id="ProtNLM"/>
    </source>
</evidence>
<gene>
    <name evidence="2" type="ordered locus">GbCGDNIH1_0178</name>
</gene>
<dbReference type="EMBL" id="CP000394">
    <property type="protein sequence ID" value="ABI61076.1"/>
    <property type="molecule type" value="Genomic_DNA"/>
</dbReference>
<evidence type="ECO:0000256" key="1">
    <source>
        <dbReference type="SAM" id="SignalP"/>
    </source>
</evidence>